<keyword evidence="4" id="KW-1185">Reference proteome</keyword>
<feature type="region of interest" description="Disordered" evidence="1">
    <location>
        <begin position="401"/>
        <end position="455"/>
    </location>
</feature>
<reference evidence="3 4" key="1">
    <citation type="submission" date="2018-10" db="EMBL/GenBank/DDBJ databases">
        <title>Isolation, diversity and antifungal activity of actinobacteria from wheat.</title>
        <authorList>
            <person name="Han C."/>
        </authorList>
    </citation>
    <scope>NUCLEOTIDE SEQUENCE [LARGE SCALE GENOMIC DNA]</scope>
    <source>
        <strain evidence="3 4">NEAU-YY642</strain>
    </source>
</reference>
<feature type="domain" description="DUF2264" evidence="2">
    <location>
        <begin position="17"/>
        <end position="369"/>
    </location>
</feature>
<accession>A0A3M2LT10</accession>
<dbReference type="AlphaFoldDB" id="A0A3M2LT10"/>
<protein>
    <submittedName>
        <fullName evidence="3">DUF2264 domain-containing protein</fullName>
    </submittedName>
</protein>
<evidence type="ECO:0000259" key="2">
    <source>
        <dbReference type="Pfam" id="PF10022"/>
    </source>
</evidence>
<organism evidence="3 4">
    <name type="scientific">Streptomyces triticirhizae</name>
    <dbReference type="NCBI Taxonomy" id="2483353"/>
    <lineage>
        <taxon>Bacteria</taxon>
        <taxon>Bacillati</taxon>
        <taxon>Actinomycetota</taxon>
        <taxon>Actinomycetes</taxon>
        <taxon>Kitasatosporales</taxon>
        <taxon>Streptomycetaceae</taxon>
        <taxon>Streptomyces</taxon>
    </lineage>
</organism>
<evidence type="ECO:0000256" key="1">
    <source>
        <dbReference type="SAM" id="MobiDB-lite"/>
    </source>
</evidence>
<dbReference type="InterPro" id="IPR016624">
    <property type="entry name" value="UCP014753"/>
</dbReference>
<gene>
    <name evidence="3" type="ORF">EBN88_13695</name>
</gene>
<proteinExistence type="predicted"/>
<dbReference type="PANTHER" id="PTHR35339">
    <property type="entry name" value="LINALOOL DEHYDRATASE_ISOMERASE DOMAIN-CONTAINING PROTEIN"/>
    <property type="match status" value="1"/>
</dbReference>
<dbReference type="Pfam" id="PF10022">
    <property type="entry name" value="DUF2264"/>
    <property type="match status" value="1"/>
</dbReference>
<name>A0A3M2LT10_9ACTN</name>
<dbReference type="PANTHER" id="PTHR35339:SF4">
    <property type="entry name" value="LINALOOL DEHYDRATASE_ISOMERASE DOMAIN-CONTAINING PROTEIN"/>
    <property type="match status" value="1"/>
</dbReference>
<feature type="compositionally biased region" description="Basic and acidic residues" evidence="1">
    <location>
        <begin position="403"/>
        <end position="418"/>
    </location>
</feature>
<sequence length="654" mass="70468">MTDGHQDLALSPHTGWTREHWLATADRLLAAVRPHATPGNSLIHLPGPPSRSGKASDGLEGYARTFLLAAFRTGGANLEDPRAPELLAPYAEGLAAGTDPAHPHAWPRPAELGQARVEAASVAIGLHETRALLWDRLDPGVQERAVAWLSELADVWVPENNWVWFRATVAAFLRSVGAPYQASDIAYAIDETEGWYAGGGWYADGAYRRGEFRNFDYYNAWAMHLYPLWYTRISGAEAEPGLADRYRARLRLFLADAEHLVAADGGPLFQGRSLTYRFAAAAPFWTGALFDASPLPPGRTRRIVSGMVRHFLDRGATEENDILSLGWHRRFERVRQMYSGPASPYWASKGMAGLLLPADHPVWTATEEELPVERGDFTRALPAPGWLVTGTAADGVVRVANHGTDHTPPELPARDDPFYGRFAYTTHTGPELGATPPPDPERDNHQRDGDHREGVAFDGQVTPLDADGVPAHRSPFQRVALTEEFAVSRHRAHWPGDSSDREGWARGPWVLTVAVPRGPWEVRLARVGQPDGGQRVLVGGHALAASGPPALLAEGAVRREDGLTSAVVPLHPGGGGEVTVHRAEGANAFGPHSATPAYRGAGPLHAVAVFLGVTEPDAGLPPAPSVAFRDAGTGVLTAVVSWPDGAETTVPLAE</sequence>
<feature type="compositionally biased region" description="Basic and acidic residues" evidence="1">
    <location>
        <begin position="439"/>
        <end position="455"/>
    </location>
</feature>
<dbReference type="InterPro" id="IPR049349">
    <property type="entry name" value="DUF2264_N"/>
</dbReference>
<evidence type="ECO:0000313" key="3">
    <source>
        <dbReference type="EMBL" id="RMI40000.1"/>
    </source>
</evidence>
<dbReference type="EMBL" id="RFFJ01000064">
    <property type="protein sequence ID" value="RMI40000.1"/>
    <property type="molecule type" value="Genomic_DNA"/>
</dbReference>
<evidence type="ECO:0000313" key="4">
    <source>
        <dbReference type="Proteomes" id="UP000278673"/>
    </source>
</evidence>
<comment type="caution">
    <text evidence="3">The sequence shown here is derived from an EMBL/GenBank/DDBJ whole genome shotgun (WGS) entry which is preliminary data.</text>
</comment>
<dbReference type="Proteomes" id="UP000278673">
    <property type="component" value="Unassembled WGS sequence"/>
</dbReference>
<dbReference type="RefSeq" id="WP_122184144.1">
    <property type="nucleotide sequence ID" value="NZ_RFFJ01000064.1"/>
</dbReference>